<dbReference type="Proteomes" id="UP000273828">
    <property type="component" value="Unassembled WGS sequence"/>
</dbReference>
<dbReference type="OrthoDB" id="107033at2157"/>
<dbReference type="PANTHER" id="PTHR42957:SF1">
    <property type="entry name" value="HELICASE MJ1565-RELATED"/>
    <property type="match status" value="1"/>
</dbReference>
<evidence type="ECO:0000256" key="2">
    <source>
        <dbReference type="ARBA" id="ARBA00034617"/>
    </source>
</evidence>
<evidence type="ECO:0000256" key="1">
    <source>
        <dbReference type="ARBA" id="ARBA00007816"/>
    </source>
</evidence>
<keyword evidence="7" id="KW-0547">Nucleotide-binding</keyword>
<dbReference type="SUPFAM" id="SSF52540">
    <property type="entry name" value="P-loop containing nucleoside triphosphate hydrolases"/>
    <property type="match status" value="1"/>
</dbReference>
<dbReference type="GO" id="GO:0043139">
    <property type="term" value="F:5'-3' DNA helicase activity"/>
    <property type="evidence" value="ECO:0007669"/>
    <property type="project" value="UniProtKB-EC"/>
</dbReference>
<protein>
    <submittedName>
        <fullName evidence="7">ATP-binding protein</fullName>
    </submittedName>
</protein>
<dbReference type="AlphaFoldDB" id="A0A3N6LTE2"/>
<evidence type="ECO:0000256" key="5">
    <source>
        <dbReference type="SAM" id="MobiDB-lite"/>
    </source>
</evidence>
<comment type="catalytic activity">
    <reaction evidence="4">
        <text>ATP + H2O = ADP + phosphate + H(+)</text>
        <dbReference type="Rhea" id="RHEA:13065"/>
        <dbReference type="ChEBI" id="CHEBI:15377"/>
        <dbReference type="ChEBI" id="CHEBI:15378"/>
        <dbReference type="ChEBI" id="CHEBI:30616"/>
        <dbReference type="ChEBI" id="CHEBI:43474"/>
        <dbReference type="ChEBI" id="CHEBI:456216"/>
        <dbReference type="EC" id="5.6.2.4"/>
    </reaction>
</comment>
<comment type="similarity">
    <text evidence="1">Belongs to the HerA family.</text>
</comment>
<dbReference type="InterPro" id="IPR008571">
    <property type="entry name" value="HerA-like"/>
</dbReference>
<reference evidence="7 8" key="1">
    <citation type="submission" date="2018-10" db="EMBL/GenBank/DDBJ databases">
        <title>Natrarchaeobius chitinivorans gen. nov., sp. nov., and Natrarchaeobius haloalkaliphilus sp. nov., alkaliphilic, chitin-utilizing haloarchaea from hypersaline alkaline lakes.</title>
        <authorList>
            <person name="Sorokin D.Y."/>
            <person name="Elcheninov A.G."/>
            <person name="Kostrikina N.A."/>
            <person name="Bale N.J."/>
            <person name="Sinninghe Damste J.S."/>
            <person name="Khijniak T.V."/>
            <person name="Kublanov I.V."/>
            <person name="Toshchakov S.V."/>
        </authorList>
    </citation>
    <scope>NUCLEOTIDE SEQUENCE [LARGE SCALE GENOMIC DNA]</scope>
    <source>
        <strain evidence="7 8">AArcht-Sl</strain>
    </source>
</reference>
<comment type="caution">
    <text evidence="7">The sequence shown here is derived from an EMBL/GenBank/DDBJ whole genome shotgun (WGS) entry which is preliminary data.</text>
</comment>
<dbReference type="InterPro" id="IPR002789">
    <property type="entry name" value="HerA_central"/>
</dbReference>
<dbReference type="Pfam" id="PF01935">
    <property type="entry name" value="DUF87"/>
    <property type="match status" value="1"/>
</dbReference>
<dbReference type="GO" id="GO:0005524">
    <property type="term" value="F:ATP binding"/>
    <property type="evidence" value="ECO:0007669"/>
    <property type="project" value="UniProtKB-KW"/>
</dbReference>
<name>A0A3N6LTE2_9EURY</name>
<dbReference type="InterPro" id="IPR003593">
    <property type="entry name" value="AAA+_ATPase"/>
</dbReference>
<dbReference type="SMART" id="SM00382">
    <property type="entry name" value="AAA"/>
    <property type="match status" value="1"/>
</dbReference>
<keyword evidence="7" id="KW-0067">ATP-binding</keyword>
<evidence type="ECO:0000259" key="6">
    <source>
        <dbReference type="SMART" id="SM00382"/>
    </source>
</evidence>
<organism evidence="7 8">
    <name type="scientific">Natrarchaeobius halalkaliphilus</name>
    <dbReference type="NCBI Taxonomy" id="1679091"/>
    <lineage>
        <taxon>Archaea</taxon>
        <taxon>Methanobacteriati</taxon>
        <taxon>Methanobacteriota</taxon>
        <taxon>Stenosarchaea group</taxon>
        <taxon>Halobacteria</taxon>
        <taxon>Halobacteriales</taxon>
        <taxon>Natrialbaceae</taxon>
        <taxon>Natrarchaeobius</taxon>
    </lineage>
</organism>
<proteinExistence type="inferred from homology"/>
<evidence type="ECO:0000256" key="4">
    <source>
        <dbReference type="ARBA" id="ARBA00048988"/>
    </source>
</evidence>
<keyword evidence="8" id="KW-1185">Reference proteome</keyword>
<accession>A0A3N6LTE2</accession>
<dbReference type="PANTHER" id="PTHR42957">
    <property type="entry name" value="HELICASE MJ1565-RELATED"/>
    <property type="match status" value="1"/>
</dbReference>
<dbReference type="EMBL" id="REFY01000001">
    <property type="protein sequence ID" value="RQG93313.1"/>
    <property type="molecule type" value="Genomic_DNA"/>
</dbReference>
<sequence length="357" mass="37595">MTFVLGRDGDLEAGLSGHLGYYRALDGSRGAMLHVDLDGPHAVLIVGKRGYGKSFTLGVVAEELSRAPGVSPVVIDPMGVFATLAESAGETTVSASVLESPAVTPTSLDPRSWCELLGLSPESGAGGLVWRAAQEAATIEGMCTHVDASDAPGTDRRAAINHLELARSWGVFDDAGVSADDLAGGDVTIVDVSGLDSAPMNAVCRAIAEDLYRARVTGRVQRLPWLLLDEAHTFFTGVADPALRRILTRGRAPGVSLVLATQRPSAVPSVAISQTDLLLSHRLTSRADLEALERAQPTYLRSSLDERMPTAPGEVLVVDDATETVHAGRIRNRETPHGGDSPSASAVSITDERADRH</sequence>
<evidence type="ECO:0000256" key="3">
    <source>
        <dbReference type="ARBA" id="ARBA00048954"/>
    </source>
</evidence>
<feature type="domain" description="AAA+ ATPase" evidence="6">
    <location>
        <begin position="39"/>
        <end position="293"/>
    </location>
</feature>
<dbReference type="Gene3D" id="3.40.50.300">
    <property type="entry name" value="P-loop containing nucleotide triphosphate hydrolases"/>
    <property type="match status" value="2"/>
</dbReference>
<dbReference type="InterPro" id="IPR027417">
    <property type="entry name" value="P-loop_NTPase"/>
</dbReference>
<evidence type="ECO:0000313" key="8">
    <source>
        <dbReference type="Proteomes" id="UP000273828"/>
    </source>
</evidence>
<evidence type="ECO:0000313" key="7">
    <source>
        <dbReference type="EMBL" id="RQG93313.1"/>
    </source>
</evidence>
<comment type="catalytic activity">
    <reaction evidence="2">
        <text>Couples ATP hydrolysis with the unwinding of duplex DNA by translocating in the 3'-5' direction.</text>
        <dbReference type="EC" id="5.6.2.4"/>
    </reaction>
</comment>
<dbReference type="RefSeq" id="WP_124177188.1">
    <property type="nucleotide sequence ID" value="NZ_REFY01000001.1"/>
</dbReference>
<comment type="catalytic activity">
    <reaction evidence="3">
        <text>ATP + H2O = ADP + phosphate + H(+)</text>
        <dbReference type="Rhea" id="RHEA:13065"/>
        <dbReference type="ChEBI" id="CHEBI:15377"/>
        <dbReference type="ChEBI" id="CHEBI:15378"/>
        <dbReference type="ChEBI" id="CHEBI:30616"/>
        <dbReference type="ChEBI" id="CHEBI:43474"/>
        <dbReference type="ChEBI" id="CHEBI:456216"/>
        <dbReference type="EC" id="5.6.2.3"/>
    </reaction>
</comment>
<feature type="region of interest" description="Disordered" evidence="5">
    <location>
        <begin position="329"/>
        <end position="357"/>
    </location>
</feature>
<dbReference type="GO" id="GO:0043138">
    <property type="term" value="F:3'-5' DNA helicase activity"/>
    <property type="evidence" value="ECO:0007669"/>
    <property type="project" value="UniProtKB-EC"/>
</dbReference>
<gene>
    <name evidence="7" type="ORF">EA462_02650</name>
</gene>